<feature type="compositionally biased region" description="Acidic residues" evidence="1">
    <location>
        <begin position="22"/>
        <end position="33"/>
    </location>
</feature>
<evidence type="ECO:0000256" key="1">
    <source>
        <dbReference type="SAM" id="MobiDB-lite"/>
    </source>
</evidence>
<feature type="compositionally biased region" description="Low complexity" evidence="1">
    <location>
        <begin position="235"/>
        <end position="288"/>
    </location>
</feature>
<gene>
    <name evidence="3" type="ORF">HYG87_01760</name>
</gene>
<dbReference type="SUPFAM" id="SSF54001">
    <property type="entry name" value="Cysteine proteinases"/>
    <property type="match status" value="1"/>
</dbReference>
<dbReference type="GeneID" id="64819450"/>
<evidence type="ECO:0000313" key="3">
    <source>
        <dbReference type="EMBL" id="QUH22581.1"/>
    </source>
</evidence>
<dbReference type="Pfam" id="PF09373">
    <property type="entry name" value="PMBR"/>
    <property type="match status" value="1"/>
</dbReference>
<dbReference type="PANTHER" id="PTHR33490">
    <property type="entry name" value="BLR5614 PROTEIN-RELATED"/>
    <property type="match status" value="1"/>
</dbReference>
<sequence length="617" mass="66934">MDQNDYMENPQEEYPDSSVLEPEYEYSSEEELTDTSTVDPEVKYAAGGDTESAILENGDTSPVVNEANIIPTSTKKEASIKDILDASTRVKNFIDLHKRLPNFVTVAGEQVLISDFLYISVKGLLGISTGQNGNIAYESYGLPANSSGTSNLRGTMLKKDYLDLASRIGNFMDANGVAPNFGRSTRGNIKFESAVYLFARILDFQNINKQLPNYAYMAPLNQVRTTPLADTVPVTPGNNNTNPGNNTPGDNNNTNPGNNTPGDNNNTNPGNNTPGDNNNTNPGNSTPGENTEPPVEDSPLKVTVGQILDAANRVKAFVEKNKALPNFVTIGNMQINMSQFLYLLSAGLVQINTGSNGDIAFGDFKAPNASSGNQLSNSLNKNSYMDLAGRIKDFMENNLQAPNFGNTNNGRIKFESMVYMFSKIMSFHSNQGRLPTFVTLADTNAVATTYNQNQSAGGGGDKPDYSAYAIYLANSQNCQVTNSAIVNLANSLTSGLSSTWDKAEAIFNWVRDRVSYSFYYNTRYGALGTLNSRTGNCVDQSHLVVALTRAAGIPTRYAHGDCTFSSGSRYGHVWAEILINGNWVRADPSSSRNRLGVINNWNTGTASIKGYYASLPF</sequence>
<dbReference type="AlphaFoldDB" id="A0A8T8KB03"/>
<evidence type="ECO:0000259" key="2">
    <source>
        <dbReference type="SMART" id="SM00460"/>
    </source>
</evidence>
<proteinExistence type="predicted"/>
<dbReference type="OrthoDB" id="18481at2157"/>
<dbReference type="InterPro" id="IPR002931">
    <property type="entry name" value="Transglutaminase-like"/>
</dbReference>
<feature type="domain" description="Transglutaminase-like" evidence="2">
    <location>
        <begin position="529"/>
        <end position="590"/>
    </location>
</feature>
<dbReference type="SMART" id="SM00460">
    <property type="entry name" value="TGc"/>
    <property type="match status" value="1"/>
</dbReference>
<name>A0A8T8KB03_9EURY</name>
<feature type="region of interest" description="Disordered" evidence="1">
    <location>
        <begin position="1"/>
        <end position="40"/>
    </location>
</feature>
<dbReference type="PANTHER" id="PTHR33490:SF3">
    <property type="entry name" value="CONSERVED INTEGRAL MEMBRANE PROTEIN"/>
    <property type="match status" value="1"/>
</dbReference>
<dbReference type="InterPro" id="IPR018975">
    <property type="entry name" value="Pseudomurein-binding_repeat"/>
</dbReference>
<keyword evidence="4" id="KW-1185">Reference proteome</keyword>
<dbReference type="EMBL" id="CP058560">
    <property type="protein sequence ID" value="QUH22581.1"/>
    <property type="molecule type" value="Genomic_DNA"/>
</dbReference>
<evidence type="ECO:0000313" key="4">
    <source>
        <dbReference type="Proteomes" id="UP000681041"/>
    </source>
</evidence>
<reference evidence="3" key="1">
    <citation type="submission" date="2020-07" db="EMBL/GenBank/DDBJ databases">
        <title>Methanobacterium. sp. MethCan genome.</title>
        <authorList>
            <person name="Postec A."/>
            <person name="Quemeneur M."/>
        </authorList>
    </citation>
    <scope>NUCLEOTIDE SEQUENCE</scope>
    <source>
        <strain evidence="3">MethCAN</strain>
    </source>
</reference>
<dbReference type="Gene3D" id="3.10.620.30">
    <property type="match status" value="1"/>
</dbReference>
<accession>A0A8T8KB03</accession>
<protein>
    <submittedName>
        <fullName evidence="3">Transglutaminase domain-containing protein</fullName>
    </submittedName>
</protein>
<feature type="region of interest" description="Disordered" evidence="1">
    <location>
        <begin position="228"/>
        <end position="298"/>
    </location>
</feature>
<organism evidence="3 4">
    <name type="scientific">Methanobacterium alkalithermotolerans</name>
    <dbReference type="NCBI Taxonomy" id="2731220"/>
    <lineage>
        <taxon>Archaea</taxon>
        <taxon>Methanobacteriati</taxon>
        <taxon>Methanobacteriota</taxon>
        <taxon>Methanomada group</taxon>
        <taxon>Methanobacteria</taxon>
        <taxon>Methanobacteriales</taxon>
        <taxon>Methanobacteriaceae</taxon>
        <taxon>Methanobacterium</taxon>
    </lineage>
</organism>
<dbReference type="RefSeq" id="WP_211533525.1">
    <property type="nucleotide sequence ID" value="NZ_CP058560.1"/>
</dbReference>
<dbReference type="Proteomes" id="UP000681041">
    <property type="component" value="Chromosome"/>
</dbReference>
<dbReference type="Pfam" id="PF01841">
    <property type="entry name" value="Transglut_core"/>
    <property type="match status" value="1"/>
</dbReference>
<dbReference type="KEGG" id="meme:HYG87_01760"/>
<dbReference type="InterPro" id="IPR038765">
    <property type="entry name" value="Papain-like_cys_pep_sf"/>
</dbReference>